<feature type="compositionally biased region" description="Polar residues" evidence="5">
    <location>
        <begin position="763"/>
        <end position="783"/>
    </location>
</feature>
<accession>A0AAJ0BJJ5</accession>
<name>A0AAJ0BJJ5_9PEZI</name>
<dbReference type="PROSITE" id="PS50048">
    <property type="entry name" value="ZN2_CY6_FUNGAL_2"/>
    <property type="match status" value="1"/>
</dbReference>
<keyword evidence="3" id="KW-0804">Transcription</keyword>
<feature type="region of interest" description="Disordered" evidence="5">
    <location>
        <begin position="422"/>
        <end position="480"/>
    </location>
</feature>
<feature type="compositionally biased region" description="Acidic residues" evidence="5">
    <location>
        <begin position="544"/>
        <end position="564"/>
    </location>
</feature>
<dbReference type="GO" id="GO:0003677">
    <property type="term" value="F:DNA binding"/>
    <property type="evidence" value="ECO:0007669"/>
    <property type="project" value="UniProtKB-KW"/>
</dbReference>
<evidence type="ECO:0000256" key="2">
    <source>
        <dbReference type="ARBA" id="ARBA00023125"/>
    </source>
</evidence>
<feature type="compositionally biased region" description="Low complexity" evidence="5">
    <location>
        <begin position="737"/>
        <end position="762"/>
    </location>
</feature>
<evidence type="ECO:0000256" key="3">
    <source>
        <dbReference type="ARBA" id="ARBA00023163"/>
    </source>
</evidence>
<feature type="compositionally biased region" description="Low complexity" evidence="5">
    <location>
        <begin position="839"/>
        <end position="859"/>
    </location>
</feature>
<feature type="region of interest" description="Disordered" evidence="5">
    <location>
        <begin position="541"/>
        <end position="1043"/>
    </location>
</feature>
<keyword evidence="8" id="KW-1185">Reference proteome</keyword>
<sequence>MEALLGSAAVDNSCSSIEQLQDRLRGFFTTRVTDTSAEHVTQTYEFGPSVVFTVPVTDPENGALENATLLDPQLGGLRSSVATAADGSQPVRHISAIEALMNQPRDEGLLQKSVAKHIVAAFSEVDHSHWIIRGVSMTDRGWTFTYICRDSLQAWQRQHAKTPAKQPIGAWSGQGGDDPINLGRPSFDCRGQVTISFLKPTRVIEVKYEHTPLHKSVAELLELLAPELPPPPSLPFGQKKVKQPKPPKEPKPPKPPKEPKAPKTPKAPRKRPAGDAAEGDGSQPKKRRKKDSQALGPDGTVLPPEMPGALPVGDGSQRPLCNQPGANGVDSAGNYPEGLVGDDGQQPSAVHGATTLNVSPEEAARRNEVAVHLLQENNIDPQSLSADQFNIFANQSPELQQESLAMLVKYGAERLRIVHPNKNGAATSQPHPAQPYVDQQAAAVQSPSGSGKGSKAKRPKKQKSTGAAAPDPESDAGVVNGNVGATKATAKIKLTRGACEGCRLSKRKCDKEKPSCSTCVKNGIPCEYAIAKPRTFRASKAAEEESVVEEPEPQVIIQDDEPDDLPSPGFTTGPVEVPPSQLVSPPIESPADFAQPTALYNHPSGLSFPGAADVPQQDGLPNYTAPVETTVDAPLSTYAYPPPAHEPALSFPEQPAPQQTAKAGSQRSRSRRALPSGQPAQDRPPSAHADSQANSWQAVSHSPTMASAVATRTSPRQAKAWQTAQNASTTYDSVRQPSWATSQPAAPASSTPAFTSPPLAAAQTTRSKSRQSGRTQTPVQAVSVNRPVQAPASQTHATAYPAATGASGSTSVSSYDYSQYSNARAEPASNTVAYEPYGNHSSSTNPPPNSYSSYGNYNSRTANGTPSANTTLQTAASSYNATTVTAPSTTQWGATNNAQSRNTQSYNNNQASSTGGSYNRSSQAVQGFSVRPQPPAQTRSTTSAYNQAQQPQRQQPQRQQPQQAQQGYNGYNNQQANNDQQHNWYGFNSVNNSASGYNPSSGSTNNAYSGGSHAHPSTGSGSYNQTHHRSMNLSSHTYSSINGQDQALYDLLGNGNEG</sequence>
<feature type="compositionally biased region" description="Basic and acidic residues" evidence="5">
    <location>
        <begin position="246"/>
        <end position="261"/>
    </location>
</feature>
<evidence type="ECO:0000313" key="8">
    <source>
        <dbReference type="Proteomes" id="UP001239445"/>
    </source>
</evidence>
<feature type="domain" description="Zn(2)-C6 fungal-type" evidence="6">
    <location>
        <begin position="498"/>
        <end position="528"/>
    </location>
</feature>
<evidence type="ECO:0000256" key="5">
    <source>
        <dbReference type="SAM" id="MobiDB-lite"/>
    </source>
</evidence>
<dbReference type="PANTHER" id="PTHR31069:SF32">
    <property type="entry name" value="ARGININE METABOLISM REGULATION PROTEIN II"/>
    <property type="match status" value="1"/>
</dbReference>
<keyword evidence="2" id="KW-0238">DNA-binding</keyword>
<dbReference type="EMBL" id="MU839828">
    <property type="protein sequence ID" value="KAK1759361.1"/>
    <property type="molecule type" value="Genomic_DNA"/>
</dbReference>
<feature type="region of interest" description="Disordered" evidence="5">
    <location>
        <begin position="229"/>
        <end position="354"/>
    </location>
</feature>
<protein>
    <recommendedName>
        <fullName evidence="6">Zn(2)-C6 fungal-type domain-containing protein</fullName>
    </recommendedName>
</protein>
<gene>
    <name evidence="7" type="ORF">QBC47DRAFT_104002</name>
</gene>
<dbReference type="CDD" id="cd00067">
    <property type="entry name" value="GAL4"/>
    <property type="match status" value="1"/>
</dbReference>
<dbReference type="InterPro" id="IPR050675">
    <property type="entry name" value="OAF3"/>
</dbReference>
<dbReference type="GO" id="GO:0000981">
    <property type="term" value="F:DNA-binding transcription factor activity, RNA polymerase II-specific"/>
    <property type="evidence" value="ECO:0007669"/>
    <property type="project" value="InterPro"/>
</dbReference>
<feature type="compositionally biased region" description="Basic residues" evidence="5">
    <location>
        <begin position="454"/>
        <end position="463"/>
    </location>
</feature>
<feature type="compositionally biased region" description="Polar residues" evidence="5">
    <location>
        <begin position="656"/>
        <end position="667"/>
    </location>
</feature>
<feature type="compositionally biased region" description="Polar residues" evidence="5">
    <location>
        <begin position="860"/>
        <end position="926"/>
    </location>
</feature>
<dbReference type="InterPro" id="IPR001138">
    <property type="entry name" value="Zn2Cys6_DnaBD"/>
</dbReference>
<dbReference type="PANTHER" id="PTHR31069">
    <property type="entry name" value="OLEATE-ACTIVATED TRANSCRIPTION FACTOR 1-RELATED"/>
    <property type="match status" value="1"/>
</dbReference>
<evidence type="ECO:0000256" key="4">
    <source>
        <dbReference type="ARBA" id="ARBA00023242"/>
    </source>
</evidence>
<feature type="compositionally biased region" description="Polar residues" evidence="5">
    <location>
        <begin position="689"/>
        <end position="736"/>
    </location>
</feature>
<dbReference type="AlphaFoldDB" id="A0AAJ0BJJ5"/>
<dbReference type="PROSITE" id="PS00463">
    <property type="entry name" value="ZN2_CY6_FUNGAL_1"/>
    <property type="match status" value="1"/>
</dbReference>
<dbReference type="Gene3D" id="4.10.240.10">
    <property type="entry name" value="Zn(2)-C6 fungal-type DNA-binding domain"/>
    <property type="match status" value="1"/>
</dbReference>
<organism evidence="7 8">
    <name type="scientific">Echria macrotheca</name>
    <dbReference type="NCBI Taxonomy" id="438768"/>
    <lineage>
        <taxon>Eukaryota</taxon>
        <taxon>Fungi</taxon>
        <taxon>Dikarya</taxon>
        <taxon>Ascomycota</taxon>
        <taxon>Pezizomycotina</taxon>
        <taxon>Sordariomycetes</taxon>
        <taxon>Sordariomycetidae</taxon>
        <taxon>Sordariales</taxon>
        <taxon>Schizotheciaceae</taxon>
        <taxon>Echria</taxon>
    </lineage>
</organism>
<dbReference type="GO" id="GO:0008270">
    <property type="term" value="F:zinc ion binding"/>
    <property type="evidence" value="ECO:0007669"/>
    <property type="project" value="InterPro"/>
</dbReference>
<feature type="compositionally biased region" description="Low complexity" evidence="5">
    <location>
        <begin position="945"/>
        <end position="981"/>
    </location>
</feature>
<evidence type="ECO:0000256" key="1">
    <source>
        <dbReference type="ARBA" id="ARBA00023015"/>
    </source>
</evidence>
<dbReference type="Pfam" id="PF00172">
    <property type="entry name" value="Zn_clus"/>
    <property type="match status" value="1"/>
</dbReference>
<dbReference type="PRINTS" id="PR00755">
    <property type="entry name" value="AFLATOXINBRP"/>
</dbReference>
<dbReference type="Proteomes" id="UP001239445">
    <property type="component" value="Unassembled WGS sequence"/>
</dbReference>
<feature type="compositionally biased region" description="Polar residues" evidence="5">
    <location>
        <begin position="982"/>
        <end position="1043"/>
    </location>
</feature>
<keyword evidence="1" id="KW-0805">Transcription regulation</keyword>
<dbReference type="InterPro" id="IPR036864">
    <property type="entry name" value="Zn2-C6_fun-type_DNA-bd_sf"/>
</dbReference>
<comment type="caution">
    <text evidence="7">The sequence shown here is derived from an EMBL/GenBank/DDBJ whole genome shotgun (WGS) entry which is preliminary data.</text>
</comment>
<reference evidence="7" key="1">
    <citation type="submission" date="2023-06" db="EMBL/GenBank/DDBJ databases">
        <title>Genome-scale phylogeny and comparative genomics of the fungal order Sordariales.</title>
        <authorList>
            <consortium name="Lawrence Berkeley National Laboratory"/>
            <person name="Hensen N."/>
            <person name="Bonometti L."/>
            <person name="Westerberg I."/>
            <person name="Brannstrom I.O."/>
            <person name="Guillou S."/>
            <person name="Cros-Aarteil S."/>
            <person name="Calhoun S."/>
            <person name="Haridas S."/>
            <person name="Kuo A."/>
            <person name="Mondo S."/>
            <person name="Pangilinan J."/>
            <person name="Riley R."/>
            <person name="Labutti K."/>
            <person name="Andreopoulos B."/>
            <person name="Lipzen A."/>
            <person name="Chen C."/>
            <person name="Yanf M."/>
            <person name="Daum C."/>
            <person name="Ng V."/>
            <person name="Clum A."/>
            <person name="Steindorff A."/>
            <person name="Ohm R."/>
            <person name="Martin F."/>
            <person name="Silar P."/>
            <person name="Natvig D."/>
            <person name="Lalanne C."/>
            <person name="Gautier V."/>
            <person name="Ament-Velasquez S.L."/>
            <person name="Kruys A."/>
            <person name="Hutchinson M.I."/>
            <person name="Powell A.J."/>
            <person name="Barry K."/>
            <person name="Miller A.N."/>
            <person name="Grigoriev I.V."/>
            <person name="Debuchy R."/>
            <person name="Gladieux P."/>
            <person name="Thoren M.H."/>
            <person name="Johannesson H."/>
        </authorList>
    </citation>
    <scope>NUCLEOTIDE SEQUENCE</scope>
    <source>
        <strain evidence="7">PSN4</strain>
    </source>
</reference>
<proteinExistence type="predicted"/>
<keyword evidence="4" id="KW-0539">Nucleus</keyword>
<feature type="compositionally biased region" description="Low complexity" evidence="5">
    <location>
        <begin position="795"/>
        <end position="821"/>
    </location>
</feature>
<dbReference type="SUPFAM" id="SSF57701">
    <property type="entry name" value="Zn2/Cys6 DNA-binding domain"/>
    <property type="match status" value="1"/>
</dbReference>
<dbReference type="SMART" id="SM00066">
    <property type="entry name" value="GAL4"/>
    <property type="match status" value="1"/>
</dbReference>
<evidence type="ECO:0000313" key="7">
    <source>
        <dbReference type="EMBL" id="KAK1759361.1"/>
    </source>
</evidence>
<evidence type="ECO:0000259" key="6">
    <source>
        <dbReference type="PROSITE" id="PS50048"/>
    </source>
</evidence>